<sequence>MNELPKKRESALMRRSKYHYCSNRIKLQFGLDDSSDLLGTGGFQDDSTSGDLMDIKFTTTGITTSSDTSILDELIFKSRIESPTRSNIRLDLMDDSLFDCDLSTNRSLLDQLIKEDLDIIFPRGETSGQTASECEGQPLKNFPSNDEHGFKNEENKIDKEKSSEFGNETDHMLNNTNDNCSEKIFICTNVQSQEPVADKQINENDEKNYNELCIGQFADLPCHDPQFHGSDLCENDCQTVCYEQLNSVKLDDVRCNSKNLFNPFEVKIDLGLPQHNDFHATLALKAFLKINSRQPVVDGEQKHQQTENKASLSLSDYTNDEDTTGTDDYTESTYPKKLIYKTPFKSYLTMKAPWRKLSYRNHLKRFKFKSRLHHNSIESSKNETVPVNSLSDFEKRLEEVELSVKANERNNVKLNDDLKENSVKLLSLEEKILTLKSCSSFVSTEENTTSECTSIPYNDSGNTVTEPSLDINRDSKQDETNKAPCIERSEELSQATGKMKNLKGVSLKRLKKHISWQNIKPANLKLHAYYHLETTNFSKAEYGHLNFGTPPIKSLDSSLKSKKSLLKENDYKPEQTVSVVKKKPIIIKRGAKKGRRSFLYKMDSRRGSSKEKSKSSEMELKESLLKVITENKECPNSPKNLIKFPEEKIYSLTIQKNKMDSFETCTSPNKSVILPLSEFKRLSEDKFDSPKVSKSKLTIESKPQLIQDNDVLNDEKPNNDKNSEDKDLDEKTSTETNISERGEKNSKVILILEGPDIVPKNKIEIDVSVIKELKEQLLQDDCLSTGSAKVSVLKSSLSTQSLLDKKIFLTPSLSKLEGININSNENSRSDPPTDFFSNNSNNTDCLNEINNLELNQNENIYKSQILNKVCVSIDKLGSENTNNSTEGTSENTLEEHQRDSRLKIKSEINRLIDDVMERTNQVLIKNKQSDHSIQKIATPLPSVNKVHDQMVPLNISSPDVSTDNSKNKTDNHLDKQPSTTDPKILDVSNSKNVIVDGGLINDKMILSNSNLTAKNFDMPEMTEYDNVLMPPSKKLEILNDSEQNEVQNTIEKSLSKSKVALQETTVEKKSIADFLDVYNPTEISSFEKNNLPVQELKSDVLNKKTIKSPSLTRKSQFSFEGQVDSKSDNEETNNFLMLKKHLQAKLMSSNLEPIKEVSTVTLEKNWDRISQKKITLNICEENNPQLCGEEEEISEKKLHYLEIIKKIMSEIYKVSVKNTESKEKFENMENINLKDIIKLEKDSSIKVLTDENPESIEMTTMHFAHSANHYKPPFDINSKKLDVETPQNEETNEGTKLVSHSLAGKTILLPAERMFNKKNNLEDHYTNQPPRPVQIGKKREIQSEQSFNSNNELKQILPSQQPIFCPSRNILHLDQFGKDFQSKTPIVQSNSPKIHKEGKTLISPLKTQDAKLNVLENPKQFETHETNTNTSNSDNHKYLKVLTPTKFRSNKDEFSRVESTKQLERENEAVKSKHGGVNIRRELRTKILNLNPQIPKQEFVYTKPCDEAETTNSTTSSTDNPKTESIENTIHKTEKLFNRLEEIKNLTVKIQKNINNVQMPGKEFTEKLCKNSPSTSSALNFQNSNEEQSCLTKSQGYENLAEEFGIRERPPKKFTHSPPTTPGGKPLFWKDILPKKTNLQPAFNERWRLKKLKQTQSLDDARIHMDMSTQMSPNQTNRGILCSKKLCAVHPNDESDGKLKPEVLREALDKAIKKNMIQPHVTFNPDLSFKNQSALINKESEKLLDQNNFETNANEVNDRDSSKSADTSENRKSVSTLRSSNSNERSFTKLHRSPDAGRSGLILKSENESLPNPQLIGPSKSGLYLSRDRTDMDPPISTRQDLSYLTGSTWDRKSSNPLGLISNQSQRKHINGLERRVPSSIGLIGLKNPHGNQTDTTTNMFHGPQNRSTLIFENENIECGSSEFSDNIEHFHSSSSKNLIKQLENIRSNVNDKKSNLSIFSTNCNKYSNLQKNDSQKTYNVSNTKPQSANQGTTTNHPSHHELKPAKKFGMDTGESPPPPPPVDIKNKMSIESAERFLNSLPNTSKKLKQTMCPLATPKQERLCSLSPEKDNKKFIKPTSSEESMCKKVAGLFECSVNSENSSSTKESGLVEQLKGKENNNNPIQQKSALSWLSHDLDRAKNSEKSQNNNEDSCKIPVKERFKYSPKSFFPCAAAKNKTSMKEKLKTMPKKEKEFLKDPDMFKEVLGHVRRMRQKYANMVEEALKYPKNFKINSSMTPFTYPVFPFYDKDRTGISISSNDLNLDTAYKKRKDIFYKFLKMMMKKVKEIEEMENRQSLNRIEPLAEIKNKDQTLLISDKPSVSRLDTGVQTVRNISIQASLSKSLEFLQKKTYTKEDLIAEFKPTEEIIKEQNKEQSVYNMNPLYKKSSILKFKNPKRAKEKSFGKISKTSRSKSRSNKSDELIAETSNIQKPDQQPNLPPEKKPILPLEKQPVLPLEKQPVLPSDKQPVSSSKQKLKTKEKSTESINVSDCKTNTSDNNNSNNEKRNSTTPNISNIYGLPPKNVSHHEHSSLLINLKDNNSHSNSATNLDKTISSDNERPKYKIANVMLDDEDIVKNKKLKEAVIILGDTHGKREAVKISITSQPLNKNTSDKKLPLLISYDEKMEKEKKEKINFLSLKSVNDIISHIEAQVKERIFDESARKNSCSFHKSSSTKKSFASHTKKRAVRAPRAKPVLSTGRKLKKRSFFGTVSESPEEAEKYLKHRRRKCKCNRTPSETYSVEEKKRSKTSLFSNENTKTSRDSRQTSKHSQMGKCTGSNMTCASCLKEFSQNDKVSSEEMYSHNGSSHDYEIVKKCKPTLVRMRKESNQSTEKSSAEGKTTPTHYNKAEVVNERMKKTKTKFADECYKGNHYVNSNRDKTSKGNESKVKKVNKSVKTNFNDIENESKDIKYKSSVEAIIPRKGALKNSTIIKPASTDSETKMYKRAISNDSKVEINEVQSTTTIKPSRVTVLSDKNACLLPKNSSLSILKHTLDEKPENIYSDYIKKAFKSDESLKTSMQIINKLLSQRGVSTDESSDVSKSTIVSEKSVKSKYKNASASTNKANKKKNFFPRVKQPRGMNISLYACSNIQDEMSKGTGVKQIAEPLNHAKINDVLINGQKVKSRKQLRKAIYTEKNRIPNIELIKKHKKKITSTSTTHQMDTNPLEKVNKNTSTDTVKEKMNVKSTIALNKNLKGRSKNTIHKEKMSVTKTKSKNKLPPAHSENVGMCLTEPNAKDTIDAVINENSFTNINLTELIDKLTVLERAEKMLKEKTSGSKRYWKY</sequence>
<feature type="compositionally biased region" description="Polar residues" evidence="2">
    <location>
        <begin position="1773"/>
        <end position="1785"/>
    </location>
</feature>
<feature type="region of interest" description="Disordered" evidence="2">
    <location>
        <begin position="1747"/>
        <end position="1839"/>
    </location>
</feature>
<dbReference type="OrthoDB" id="10693084at2759"/>
<feature type="region of interest" description="Disordered" evidence="2">
    <location>
        <begin position="2734"/>
        <end position="2776"/>
    </location>
</feature>
<feature type="region of interest" description="Disordered" evidence="2">
    <location>
        <begin position="953"/>
        <end position="984"/>
    </location>
</feature>
<dbReference type="Proteomes" id="UP000494040">
    <property type="component" value="Unassembled WGS sequence"/>
</dbReference>
<feature type="region of interest" description="Disordered" evidence="2">
    <location>
        <begin position="1505"/>
        <end position="1529"/>
    </location>
</feature>
<feature type="compositionally biased region" description="Basic and acidic residues" evidence="2">
    <location>
        <begin position="1756"/>
        <end position="1772"/>
    </location>
</feature>
<dbReference type="RefSeq" id="XP_014251398.1">
    <property type="nucleotide sequence ID" value="XM_014395912.2"/>
</dbReference>
<feature type="region of interest" description="Disordered" evidence="2">
    <location>
        <begin position="2097"/>
        <end position="2125"/>
    </location>
</feature>
<feature type="compositionally biased region" description="Basic residues" evidence="2">
    <location>
        <begin position="2681"/>
        <end position="2691"/>
    </location>
</feature>
<evidence type="ECO:0000313" key="3">
    <source>
        <dbReference type="EnsemblMetazoa" id="XP_014251398.1"/>
    </source>
</evidence>
<feature type="compositionally biased region" description="Basic and acidic residues" evidence="2">
    <location>
        <begin position="713"/>
        <end position="740"/>
    </location>
</feature>
<dbReference type="EnsemblMetazoa" id="XM_014395912.2">
    <property type="protein sequence ID" value="XP_014251398.1"/>
    <property type="gene ID" value="LOC106667767"/>
</dbReference>
<feature type="compositionally biased region" description="Basic and acidic residues" evidence="2">
    <location>
        <begin position="965"/>
        <end position="975"/>
    </location>
</feature>
<feature type="region of interest" description="Disordered" evidence="2">
    <location>
        <begin position="450"/>
        <end position="481"/>
    </location>
</feature>
<dbReference type="GeneID" id="106667767"/>
<keyword evidence="1" id="KW-0175">Coiled coil</keyword>
<evidence type="ECO:0000256" key="2">
    <source>
        <dbReference type="SAM" id="MobiDB-lite"/>
    </source>
</evidence>
<evidence type="ECO:0000256" key="1">
    <source>
        <dbReference type="SAM" id="Coils"/>
    </source>
</evidence>
<feature type="region of interest" description="Disordered" evidence="2">
    <location>
        <begin position="877"/>
        <end position="899"/>
    </location>
</feature>
<feature type="compositionally biased region" description="Polar residues" evidence="2">
    <location>
        <begin position="2097"/>
        <end position="2107"/>
    </location>
</feature>
<feature type="compositionally biased region" description="Polar residues" evidence="2">
    <location>
        <begin position="2426"/>
        <end position="2435"/>
    </location>
</feature>
<feature type="region of interest" description="Disordered" evidence="2">
    <location>
        <begin position="3150"/>
        <end position="3170"/>
    </location>
</feature>
<feature type="region of interest" description="Disordered" evidence="2">
    <location>
        <begin position="1970"/>
        <end position="2026"/>
    </location>
</feature>
<feature type="region of interest" description="Disordered" evidence="2">
    <location>
        <begin position="2400"/>
        <end position="2421"/>
    </location>
</feature>
<feature type="compositionally biased region" description="Low complexity" evidence="2">
    <location>
        <begin position="878"/>
        <end position="891"/>
    </location>
</feature>
<evidence type="ECO:0000313" key="4">
    <source>
        <dbReference type="Proteomes" id="UP000494040"/>
    </source>
</evidence>
<feature type="region of interest" description="Disordered" evidence="2">
    <location>
        <begin position="2426"/>
        <end position="2445"/>
    </location>
</feature>
<feature type="region of interest" description="Disordered" evidence="2">
    <location>
        <begin position="298"/>
        <end position="329"/>
    </location>
</feature>
<feature type="region of interest" description="Disordered" evidence="2">
    <location>
        <begin position="598"/>
        <end position="618"/>
    </location>
</feature>
<feature type="coiled-coil region" evidence="1">
    <location>
        <begin position="390"/>
        <end position="417"/>
    </location>
</feature>
<feature type="compositionally biased region" description="Basic and acidic residues" evidence="2">
    <location>
        <begin position="602"/>
        <end position="618"/>
    </location>
</feature>
<feature type="compositionally biased region" description="Acidic residues" evidence="2">
    <location>
        <begin position="318"/>
        <end position="329"/>
    </location>
</feature>
<organism evidence="3 4">
    <name type="scientific">Cimex lectularius</name>
    <name type="common">Bed bug</name>
    <name type="synonym">Acanthia lectularia</name>
    <dbReference type="NCBI Taxonomy" id="79782"/>
    <lineage>
        <taxon>Eukaryota</taxon>
        <taxon>Metazoa</taxon>
        <taxon>Ecdysozoa</taxon>
        <taxon>Arthropoda</taxon>
        <taxon>Hexapoda</taxon>
        <taxon>Insecta</taxon>
        <taxon>Pterygota</taxon>
        <taxon>Neoptera</taxon>
        <taxon>Paraneoptera</taxon>
        <taxon>Hemiptera</taxon>
        <taxon>Heteroptera</taxon>
        <taxon>Panheteroptera</taxon>
        <taxon>Cimicomorpha</taxon>
        <taxon>Cimicidae</taxon>
        <taxon>Cimex</taxon>
    </lineage>
</organism>
<feature type="region of interest" description="Disordered" evidence="2">
    <location>
        <begin position="2460"/>
        <end position="2514"/>
    </location>
</feature>
<feature type="compositionally biased region" description="Polar residues" evidence="2">
    <location>
        <begin position="1970"/>
        <end position="1997"/>
    </location>
</feature>
<keyword evidence="4" id="KW-1185">Reference proteome</keyword>
<feature type="compositionally biased region" description="Polar residues" evidence="2">
    <location>
        <begin position="954"/>
        <end position="964"/>
    </location>
</feature>
<accession>A0A8I6RV32</accession>
<feature type="region of interest" description="Disordered" evidence="2">
    <location>
        <begin position="1606"/>
        <end position="1629"/>
    </location>
</feature>
<feature type="compositionally biased region" description="Polar residues" evidence="2">
    <location>
        <begin position="455"/>
        <end position="466"/>
    </location>
</feature>
<feature type="compositionally biased region" description="Low complexity" evidence="2">
    <location>
        <begin position="2489"/>
        <end position="2502"/>
    </location>
</feature>
<feature type="region of interest" description="Disordered" evidence="2">
    <location>
        <begin position="692"/>
        <end position="740"/>
    </location>
</feature>
<dbReference type="KEGG" id="clec:106667767"/>
<proteinExistence type="predicted"/>
<name>A0A8I6RV32_CIMLE</name>
<protein>
    <submittedName>
        <fullName evidence="3">Uncharacterized protein</fullName>
    </submittedName>
</protein>
<reference evidence="3" key="1">
    <citation type="submission" date="2022-01" db="UniProtKB">
        <authorList>
            <consortium name="EnsemblMetazoa"/>
        </authorList>
    </citation>
    <scope>IDENTIFICATION</scope>
</reference>
<feature type="region of interest" description="Disordered" evidence="2">
    <location>
        <begin position="3206"/>
        <end position="3227"/>
    </location>
</feature>
<feature type="region of interest" description="Disordered" evidence="2">
    <location>
        <begin position="127"/>
        <end position="151"/>
    </location>
</feature>
<feature type="compositionally biased region" description="Basic and acidic residues" evidence="2">
    <location>
        <begin position="471"/>
        <end position="481"/>
    </location>
</feature>
<feature type="compositionally biased region" description="Low complexity" evidence="2">
    <location>
        <begin position="2668"/>
        <end position="2680"/>
    </location>
</feature>
<feature type="region of interest" description="Disordered" evidence="2">
    <location>
        <begin position="2668"/>
        <end position="2698"/>
    </location>
</feature>